<dbReference type="InterPro" id="IPR010918">
    <property type="entry name" value="PurM-like_C_dom"/>
</dbReference>
<dbReference type="PANTHER" id="PTHR10256">
    <property type="entry name" value="SELENIDE, WATER DIKINASE"/>
    <property type="match status" value="1"/>
</dbReference>
<dbReference type="Gene3D" id="3.30.1330.10">
    <property type="entry name" value="PurM-like, N-terminal domain"/>
    <property type="match status" value="1"/>
</dbReference>
<keyword evidence="10" id="KW-1185">Reference proteome</keyword>
<dbReference type="Gene3D" id="3.90.650.10">
    <property type="entry name" value="PurM-like C-terminal domain"/>
    <property type="match status" value="1"/>
</dbReference>
<evidence type="ECO:0000259" key="8">
    <source>
        <dbReference type="Pfam" id="PF07992"/>
    </source>
</evidence>
<dbReference type="SUPFAM" id="SSF55326">
    <property type="entry name" value="PurM N-terminal domain-like"/>
    <property type="match status" value="1"/>
</dbReference>
<dbReference type="InterPro" id="IPR017584">
    <property type="entry name" value="Pyridine_nucleo_diS_OxRdtase_N"/>
</dbReference>
<comment type="caution">
    <text evidence="9">The sequence shown here is derived from an EMBL/GenBank/DDBJ whole genome shotgun (WGS) entry which is preliminary data.</text>
</comment>
<feature type="domain" description="FAD/NAD(P)-binding" evidence="8">
    <location>
        <begin position="10"/>
        <end position="317"/>
    </location>
</feature>
<organism evidence="9 10">
    <name type="scientific">Acidiphilium iwatense</name>
    <dbReference type="NCBI Taxonomy" id="768198"/>
    <lineage>
        <taxon>Bacteria</taxon>
        <taxon>Pseudomonadati</taxon>
        <taxon>Pseudomonadota</taxon>
        <taxon>Alphaproteobacteria</taxon>
        <taxon>Acetobacterales</taxon>
        <taxon>Acidocellaceae</taxon>
        <taxon>Acidiphilium</taxon>
    </lineage>
</organism>
<dbReference type="InterPro" id="IPR016188">
    <property type="entry name" value="PurM-like_N"/>
</dbReference>
<protein>
    <submittedName>
        <fullName evidence="9">Selenide, water dikinase SelD</fullName>
        <ecNumber evidence="9">2.7.9.3</ecNumber>
    </submittedName>
</protein>
<dbReference type="SUPFAM" id="SSF51905">
    <property type="entry name" value="FAD/NAD(P)-binding domain"/>
    <property type="match status" value="2"/>
</dbReference>
<feature type="domain" description="PurM-like N-terminal" evidence="6">
    <location>
        <begin position="451"/>
        <end position="559"/>
    </location>
</feature>
<feature type="domain" description="PurM-like C-terminal" evidence="7">
    <location>
        <begin position="572"/>
        <end position="745"/>
    </location>
</feature>
<dbReference type="NCBIfam" id="TIGR00476">
    <property type="entry name" value="selD"/>
    <property type="match status" value="1"/>
</dbReference>
<dbReference type="InterPro" id="IPR004536">
    <property type="entry name" value="SPS/SelD"/>
</dbReference>
<dbReference type="GO" id="GO:0004756">
    <property type="term" value="F:selenide, water dikinase activity"/>
    <property type="evidence" value="ECO:0007669"/>
    <property type="project" value="UniProtKB-EC"/>
</dbReference>
<dbReference type="RefSeq" id="WP_235702642.1">
    <property type="nucleotide sequence ID" value="NZ_JAKGBZ010000002.1"/>
</dbReference>
<keyword evidence="3" id="KW-0418">Kinase</keyword>
<evidence type="ECO:0000256" key="4">
    <source>
        <dbReference type="ARBA" id="ARBA00022840"/>
    </source>
</evidence>
<reference evidence="9 10" key="1">
    <citation type="submission" date="2022-01" db="EMBL/GenBank/DDBJ databases">
        <authorList>
            <person name="Won M."/>
            <person name="Kim S.-J."/>
            <person name="Kwon S.-W."/>
        </authorList>
    </citation>
    <scope>NUCLEOTIDE SEQUENCE [LARGE SCALE GENOMIC DNA]</scope>
    <source>
        <strain evidence="9 10">KCTC 23505</strain>
    </source>
</reference>
<evidence type="ECO:0000313" key="10">
    <source>
        <dbReference type="Proteomes" id="UP001521209"/>
    </source>
</evidence>
<proteinExistence type="predicted"/>
<evidence type="ECO:0000256" key="1">
    <source>
        <dbReference type="ARBA" id="ARBA00022679"/>
    </source>
</evidence>
<dbReference type="SUPFAM" id="SSF56042">
    <property type="entry name" value="PurM C-terminal domain-like"/>
    <property type="match status" value="1"/>
</dbReference>
<dbReference type="Pfam" id="PF07992">
    <property type="entry name" value="Pyr_redox_2"/>
    <property type="match status" value="1"/>
</dbReference>
<evidence type="ECO:0000256" key="2">
    <source>
        <dbReference type="ARBA" id="ARBA00022741"/>
    </source>
</evidence>
<dbReference type="InterPro" id="IPR036676">
    <property type="entry name" value="PurM-like_C_sf"/>
</dbReference>
<evidence type="ECO:0000256" key="3">
    <source>
        <dbReference type="ARBA" id="ARBA00022777"/>
    </source>
</evidence>
<dbReference type="InterPro" id="IPR023753">
    <property type="entry name" value="FAD/NAD-binding_dom"/>
</dbReference>
<accession>A0ABS9DVA9</accession>
<dbReference type="CDD" id="cd02195">
    <property type="entry name" value="SelD"/>
    <property type="match status" value="1"/>
</dbReference>
<gene>
    <name evidence="9" type="primary">selD</name>
    <name evidence="9" type="ORF">L2A60_01720</name>
</gene>
<dbReference type="Pfam" id="PF00586">
    <property type="entry name" value="AIRS"/>
    <property type="match status" value="1"/>
</dbReference>
<keyword evidence="1 9" id="KW-0808">Transferase</keyword>
<dbReference type="Gene3D" id="3.50.50.100">
    <property type="match status" value="1"/>
</dbReference>
<evidence type="ECO:0000259" key="7">
    <source>
        <dbReference type="Pfam" id="PF02769"/>
    </source>
</evidence>
<name>A0ABS9DVA9_9PROT</name>
<dbReference type="NCBIfam" id="TIGR03169">
    <property type="entry name" value="Nterm_to_SelD"/>
    <property type="match status" value="1"/>
</dbReference>
<dbReference type="Proteomes" id="UP001521209">
    <property type="component" value="Unassembled WGS sequence"/>
</dbReference>
<sequence>MQSGDAAILKDLVLIGGGHSHVAVLKRFGMNKLAGVRLTLISQDAQTPYSGMLPGLIAGHYAFDEAHIDLGPLCRFAGARFYQDEVTGLDLEGRVVLCRNRPPVRFDVLSINIGSTPRTADVPGAAGNVVPVKPISRFIAQWEALRERVLVTRDRVRIGVVGTGAGGVEILLATQHRLRALLAEGGRPDDHLDYYLFGNADEILPGHNAGARRSFERVLRERNVQVLTGQAITEVASGRLRRANGETYDLDEILWVTSAGAAPWLRASGLSLDAQGFIEVNETLESVSHPGVFAAGDIAAVIRHPRPKSGVFAVRQGAPLALNLRRSLLGRTLRPFRPQRRFLSLISTGDRYAVASRGRWSREGRSMWQWKDWIDRRFMRKFSELPDMAVAKPPEFATGLADAAALGEISAIAMRCGGCGAKVGSTVLSRVLGQLSPIGRPDILIGLDAPDDAAVVEVPPGKMMIHTVDYFRAFVDDPYIFGKVAANHSLGDIFAMGGEPQSALAIVTVSYGLEAQVEDQLFQLMSGAIEVLNAADCALVGGHTSEGAELSLGFAVNGLADRARLMRKGGMRPGDRLILTKPLGTGTLFAADMRMKAKGRWIDDALVSMVQSNRAGAACLHHHGATSCTDVTGFGLLGHLIEMTRPSSVDVTLDLASLPFLDGALDTVRMGIFSSLQPQNVRLRRAIRDIETASADERFPLIFDPQTAGGLLASVPAEQAEACLAELGTLGYDRAAIIGTVMPQGDALEPITLCR</sequence>
<dbReference type="InterPro" id="IPR036188">
    <property type="entry name" value="FAD/NAD-bd_sf"/>
</dbReference>
<dbReference type="EC" id="2.7.9.3" evidence="9"/>
<dbReference type="InterPro" id="IPR036921">
    <property type="entry name" value="PurM-like_N_sf"/>
</dbReference>
<dbReference type="PANTHER" id="PTHR10256:SF0">
    <property type="entry name" value="INACTIVE SELENIDE, WATER DIKINASE-LIKE PROTEIN-RELATED"/>
    <property type="match status" value="1"/>
</dbReference>
<keyword evidence="5" id="KW-0711">Selenium</keyword>
<dbReference type="EMBL" id="JAKGBZ010000002">
    <property type="protein sequence ID" value="MCF3945402.1"/>
    <property type="molecule type" value="Genomic_DNA"/>
</dbReference>
<keyword evidence="4" id="KW-0067">ATP-binding</keyword>
<evidence type="ECO:0000313" key="9">
    <source>
        <dbReference type="EMBL" id="MCF3945402.1"/>
    </source>
</evidence>
<dbReference type="Pfam" id="PF02769">
    <property type="entry name" value="AIRS_C"/>
    <property type="match status" value="1"/>
</dbReference>
<evidence type="ECO:0000256" key="5">
    <source>
        <dbReference type="ARBA" id="ARBA00023266"/>
    </source>
</evidence>
<keyword evidence="2" id="KW-0547">Nucleotide-binding</keyword>
<evidence type="ECO:0000259" key="6">
    <source>
        <dbReference type="Pfam" id="PF00586"/>
    </source>
</evidence>